<dbReference type="PANTHER" id="PTHR47199:SF2">
    <property type="entry name" value="PHOTOSYSTEM II STABILITY_ASSEMBLY FACTOR HCF136, CHLOROPLASTIC"/>
    <property type="match status" value="1"/>
</dbReference>
<feature type="domain" description="Photosynthesis system II assembly factor Ycf48/Hcf136-like" evidence="4">
    <location>
        <begin position="33"/>
        <end position="123"/>
    </location>
</feature>
<protein>
    <submittedName>
        <fullName evidence="5">Photosystem II stability/assembly factor-like protein</fullName>
    </submittedName>
</protein>
<reference evidence="5 6" key="1">
    <citation type="submission" date="2019-06" db="EMBL/GenBank/DDBJ databases">
        <title>Echinicola alkalisoli sp. nov. isolated from saline soil.</title>
        <authorList>
            <person name="Sun J.-Q."/>
            <person name="Xu L."/>
        </authorList>
    </citation>
    <scope>NUCLEOTIDE SEQUENCE [LARGE SCALE GENOMIC DNA]</scope>
    <source>
        <strain evidence="5 6">LN3S3</strain>
    </source>
</reference>
<evidence type="ECO:0000256" key="1">
    <source>
        <dbReference type="ARBA" id="ARBA00022531"/>
    </source>
</evidence>
<dbReference type="EMBL" id="CP041253">
    <property type="protein sequence ID" value="QDH78623.1"/>
    <property type="molecule type" value="Genomic_DNA"/>
</dbReference>
<evidence type="ECO:0000313" key="6">
    <source>
        <dbReference type="Proteomes" id="UP000316614"/>
    </source>
</evidence>
<keyword evidence="6" id="KW-1185">Reference proteome</keyword>
<dbReference type="Pfam" id="PF14870">
    <property type="entry name" value="PSII_BNR"/>
    <property type="match status" value="1"/>
</dbReference>
<dbReference type="Proteomes" id="UP000316614">
    <property type="component" value="Chromosome"/>
</dbReference>
<dbReference type="OrthoDB" id="9813892at2"/>
<evidence type="ECO:0000256" key="2">
    <source>
        <dbReference type="ARBA" id="ARBA00023276"/>
    </source>
</evidence>
<feature type="chain" id="PRO_5022207196" evidence="3">
    <location>
        <begin position="27"/>
        <end position="348"/>
    </location>
</feature>
<keyword evidence="1" id="KW-0602">Photosynthesis</keyword>
<dbReference type="SUPFAM" id="SSF110296">
    <property type="entry name" value="Oligoxyloglucan reducing end-specific cellobiohydrolase"/>
    <property type="match status" value="2"/>
</dbReference>
<dbReference type="InterPro" id="IPR028203">
    <property type="entry name" value="PSII_CF48-like_dom"/>
</dbReference>
<dbReference type="RefSeq" id="WP_141613877.1">
    <property type="nucleotide sequence ID" value="NZ_CP041253.1"/>
</dbReference>
<evidence type="ECO:0000256" key="3">
    <source>
        <dbReference type="SAM" id="SignalP"/>
    </source>
</evidence>
<dbReference type="InterPro" id="IPR015943">
    <property type="entry name" value="WD40/YVTN_repeat-like_dom_sf"/>
</dbReference>
<evidence type="ECO:0000259" key="4">
    <source>
        <dbReference type="Pfam" id="PF14870"/>
    </source>
</evidence>
<dbReference type="GO" id="GO:0015979">
    <property type="term" value="P:photosynthesis"/>
    <property type="evidence" value="ECO:0007669"/>
    <property type="project" value="UniProtKB-KW"/>
</dbReference>
<dbReference type="AlphaFoldDB" id="A0A514CFM8"/>
<dbReference type="PROSITE" id="PS51257">
    <property type="entry name" value="PROKAR_LIPOPROTEIN"/>
    <property type="match status" value="1"/>
</dbReference>
<organism evidence="5 6">
    <name type="scientific">Echinicola soli</name>
    <dbReference type="NCBI Taxonomy" id="2591634"/>
    <lineage>
        <taxon>Bacteria</taxon>
        <taxon>Pseudomonadati</taxon>
        <taxon>Bacteroidota</taxon>
        <taxon>Cytophagia</taxon>
        <taxon>Cytophagales</taxon>
        <taxon>Cyclobacteriaceae</taxon>
        <taxon>Echinicola</taxon>
    </lineage>
</organism>
<dbReference type="Gene3D" id="2.130.10.10">
    <property type="entry name" value="YVTN repeat-like/Quinoprotein amine dehydrogenase"/>
    <property type="match status" value="2"/>
</dbReference>
<keyword evidence="3" id="KW-0732">Signal</keyword>
<dbReference type="GO" id="GO:0009523">
    <property type="term" value="C:photosystem II"/>
    <property type="evidence" value="ECO:0007669"/>
    <property type="project" value="UniProtKB-KW"/>
</dbReference>
<sequence>MKHQIYHQVLVWAFLGLFFSCNTPQATERPSPMGWKEITTPTEASLRGLSPLTADIVWATGSNGCWMLTMDGGEHWEKGVIAGLDTVDFRDIEAFNAKTAVAVSAGQPAVIYKTTDGGKSWEKKYQGPEEAFLDGLAFVDERRGYAYGDPVDGKWMVLLTLNGGDSWEPLSRTPEVPDGEAGFAASGSGILAKGHEIWIASGGIKSNIYYSENGGIDWDTIPAPFIQGKPSQGIFSLTFMNKRHIVAVGGDYLDPDRASGNSAFSLDHGKTWKSTEGKPPAGYRSGVAYFPERSWLIAVGPNGSDYSSDGGENWTKFSDYGLHAIKLAKNGETIWASGAEGKIAKLEY</sequence>
<feature type="signal peptide" evidence="3">
    <location>
        <begin position="1"/>
        <end position="26"/>
    </location>
</feature>
<keyword evidence="2" id="KW-0604">Photosystem II</keyword>
<proteinExistence type="predicted"/>
<name>A0A514CFM8_9BACT</name>
<gene>
    <name evidence="5" type="ORF">FKX85_06080</name>
</gene>
<dbReference type="KEGG" id="echi:FKX85_06080"/>
<accession>A0A514CFM8</accession>
<dbReference type="CDD" id="cd15482">
    <property type="entry name" value="Sialidase_non-viral"/>
    <property type="match status" value="1"/>
</dbReference>
<evidence type="ECO:0000313" key="5">
    <source>
        <dbReference type="EMBL" id="QDH78623.1"/>
    </source>
</evidence>
<dbReference type="PANTHER" id="PTHR47199">
    <property type="entry name" value="PHOTOSYSTEM II STABILITY/ASSEMBLY FACTOR HCF136, CHLOROPLASTIC"/>
    <property type="match status" value="1"/>
</dbReference>